<organism evidence="2 3">
    <name type="scientific">Streptomyces griseorubiginosus</name>
    <dbReference type="NCBI Taxonomy" id="67304"/>
    <lineage>
        <taxon>Bacteria</taxon>
        <taxon>Bacillati</taxon>
        <taxon>Actinomycetota</taxon>
        <taxon>Actinomycetes</taxon>
        <taxon>Kitasatosporales</taxon>
        <taxon>Streptomycetaceae</taxon>
        <taxon>Streptomyces</taxon>
    </lineage>
</organism>
<comment type="caution">
    <text evidence="2">The sequence shown here is derived from an EMBL/GenBank/DDBJ whole genome shotgun (WGS) entry which is preliminary data.</text>
</comment>
<sequence length="138" mass="15732">MPRRRPSALRGDLTQRTPGRRRYPPIDGLSGSCAADLRRLERVRFRSEATEEAFWHWKTLAHGPLRHLLNALADEDCAIPTCGCYGVDFRGHLETVLHALPRKSARELRSLVRPLDRKILARAKALPAHSPDAPWWRA</sequence>
<dbReference type="RefSeq" id="WP_062242493.1">
    <property type="nucleotide sequence ID" value="NZ_JBEYRZ010000004.1"/>
</dbReference>
<evidence type="ECO:0000313" key="3">
    <source>
        <dbReference type="Proteomes" id="UP000054375"/>
    </source>
</evidence>
<gene>
    <name evidence="2" type="ORF">AQJ54_30275</name>
</gene>
<protein>
    <submittedName>
        <fullName evidence="2">Uncharacterized protein</fullName>
    </submittedName>
</protein>
<dbReference type="Proteomes" id="UP000054375">
    <property type="component" value="Unassembled WGS sequence"/>
</dbReference>
<reference evidence="2 3" key="1">
    <citation type="submission" date="2015-10" db="EMBL/GenBank/DDBJ databases">
        <title>Draft genome sequence of Streptomyces griseorubiginosus DSM 40469, type strain for the species Streptomyces griseorubiginosus.</title>
        <authorList>
            <person name="Ruckert C."/>
            <person name="Winkler A."/>
            <person name="Kalinowski J."/>
            <person name="Kampfer P."/>
            <person name="Glaeser S."/>
        </authorList>
    </citation>
    <scope>NUCLEOTIDE SEQUENCE [LARGE SCALE GENOMIC DNA]</scope>
    <source>
        <strain evidence="2 3">DSM 40469</strain>
    </source>
</reference>
<name>A0A101RVT1_9ACTN</name>
<evidence type="ECO:0000313" key="2">
    <source>
        <dbReference type="EMBL" id="KUN62643.1"/>
    </source>
</evidence>
<dbReference type="EMBL" id="LMWV01000024">
    <property type="protein sequence ID" value="KUN62643.1"/>
    <property type="molecule type" value="Genomic_DNA"/>
</dbReference>
<dbReference type="AlphaFoldDB" id="A0A101RVT1"/>
<feature type="region of interest" description="Disordered" evidence="1">
    <location>
        <begin position="1"/>
        <end position="25"/>
    </location>
</feature>
<evidence type="ECO:0000256" key="1">
    <source>
        <dbReference type="SAM" id="MobiDB-lite"/>
    </source>
</evidence>
<keyword evidence="3" id="KW-1185">Reference proteome</keyword>
<accession>A0A101RVT1</accession>
<proteinExistence type="predicted"/>